<dbReference type="PANTHER" id="PTHR13271:SF137">
    <property type="entry name" value="SET DOMAIN-CONTAINING PROTEIN"/>
    <property type="match status" value="1"/>
</dbReference>
<evidence type="ECO:0000313" key="3">
    <source>
        <dbReference type="EMBL" id="GMM50223.1"/>
    </source>
</evidence>
<feature type="compositionally biased region" description="Low complexity" evidence="1">
    <location>
        <begin position="67"/>
        <end position="79"/>
    </location>
</feature>
<dbReference type="AlphaFoldDB" id="A0AAV5RFL5"/>
<organism evidence="3 4">
    <name type="scientific">Starmerella bacillaris</name>
    <name type="common">Yeast</name>
    <name type="synonym">Candida zemplinina</name>
    <dbReference type="NCBI Taxonomy" id="1247836"/>
    <lineage>
        <taxon>Eukaryota</taxon>
        <taxon>Fungi</taxon>
        <taxon>Dikarya</taxon>
        <taxon>Ascomycota</taxon>
        <taxon>Saccharomycotina</taxon>
        <taxon>Dipodascomycetes</taxon>
        <taxon>Dipodascales</taxon>
        <taxon>Trichomonascaceae</taxon>
        <taxon>Starmerella</taxon>
    </lineage>
</organism>
<feature type="region of interest" description="Disordered" evidence="1">
    <location>
        <begin position="55"/>
        <end position="118"/>
    </location>
</feature>
<dbReference type="PANTHER" id="PTHR13271">
    <property type="entry name" value="UNCHARACTERIZED PUTATIVE METHYLTRANSFERASE"/>
    <property type="match status" value="1"/>
</dbReference>
<dbReference type="Pfam" id="PF00856">
    <property type="entry name" value="SET"/>
    <property type="match status" value="1"/>
</dbReference>
<protein>
    <recommendedName>
        <fullName evidence="2">SET domain-containing protein</fullName>
    </recommendedName>
</protein>
<feature type="compositionally biased region" description="Low complexity" evidence="1">
    <location>
        <begin position="102"/>
        <end position="118"/>
    </location>
</feature>
<name>A0AAV5RFL5_STABA</name>
<feature type="compositionally biased region" description="Polar residues" evidence="1">
    <location>
        <begin position="88"/>
        <end position="99"/>
    </location>
</feature>
<dbReference type="Gene3D" id="3.90.1410.10">
    <property type="entry name" value="set domain protein methyltransferase, domain 1"/>
    <property type="match status" value="1"/>
</dbReference>
<dbReference type="SUPFAM" id="SSF82199">
    <property type="entry name" value="SET domain"/>
    <property type="match status" value="1"/>
</dbReference>
<dbReference type="Proteomes" id="UP001362899">
    <property type="component" value="Unassembled WGS sequence"/>
</dbReference>
<keyword evidence="4" id="KW-1185">Reference proteome</keyword>
<accession>A0AAV5RFL5</accession>
<comment type="caution">
    <text evidence="3">The sequence shown here is derived from an EMBL/GenBank/DDBJ whole genome shotgun (WGS) entry which is preliminary data.</text>
</comment>
<reference evidence="3 4" key="1">
    <citation type="journal article" date="2023" name="Elife">
        <title>Identification of key yeast species and microbe-microbe interactions impacting larval growth of Drosophila in the wild.</title>
        <authorList>
            <person name="Mure A."/>
            <person name="Sugiura Y."/>
            <person name="Maeda R."/>
            <person name="Honda K."/>
            <person name="Sakurai N."/>
            <person name="Takahashi Y."/>
            <person name="Watada M."/>
            <person name="Katoh T."/>
            <person name="Gotoh A."/>
            <person name="Gotoh Y."/>
            <person name="Taniguchi I."/>
            <person name="Nakamura K."/>
            <person name="Hayashi T."/>
            <person name="Katayama T."/>
            <person name="Uemura T."/>
            <person name="Hattori Y."/>
        </authorList>
    </citation>
    <scope>NUCLEOTIDE SEQUENCE [LARGE SCALE GENOMIC DNA]</scope>
    <source>
        <strain evidence="3 4">SB-73</strain>
    </source>
</reference>
<gene>
    <name evidence="3" type="ORF">DASB73_011810</name>
</gene>
<dbReference type="GO" id="GO:0016279">
    <property type="term" value="F:protein-lysine N-methyltransferase activity"/>
    <property type="evidence" value="ECO:0007669"/>
    <property type="project" value="TreeGrafter"/>
</dbReference>
<evidence type="ECO:0000313" key="4">
    <source>
        <dbReference type="Proteomes" id="UP001362899"/>
    </source>
</evidence>
<dbReference type="PROSITE" id="PS50280">
    <property type="entry name" value="SET"/>
    <property type="match status" value="1"/>
</dbReference>
<evidence type="ECO:0000259" key="2">
    <source>
        <dbReference type="PROSITE" id="PS50280"/>
    </source>
</evidence>
<dbReference type="InterPro" id="IPR046341">
    <property type="entry name" value="SET_dom_sf"/>
</dbReference>
<dbReference type="InterPro" id="IPR050600">
    <property type="entry name" value="SETD3_SETD6_MTase"/>
</dbReference>
<evidence type="ECO:0000256" key="1">
    <source>
        <dbReference type="SAM" id="MobiDB-lite"/>
    </source>
</evidence>
<sequence length="392" mass="43977">MDVVEHFRNTDGFYFSPDLQIRQLENRGNSVVCTKDIPAGELLIKVPLSMLLTRSSKQGSKTDSKSSRSNSFNISSRIDTSQSDKSKNLSSFTDSSISKKNGGAVTTGTTSTASTATSDGLDTHEELALMVLEKRKSRKDPWISSFPDDFDTMCYFWPDSEWKKLPSLYKSKVVAQKEYVENFARKANLSLKDAAWAWASVNTRCLYWNEGGMALVPVIDYLNHTCDKADGLDVGSNAQGFYAKTQRSYKAGEEVSFCYGPHENACLMVHYGFYVEDNPWDFVSLDDGVTSDLMAYKNTLIDEGLWLNWTLDLDGAPDFLTEIALTVCDSTKDLRQAMKMGLVKPGQFIGGRLQAIVMNLIHMYSEYVDSRNPFLAQYFGRMLYILDKASGY</sequence>
<proteinExistence type="predicted"/>
<feature type="domain" description="SET" evidence="2">
    <location>
        <begin position="17"/>
        <end position="260"/>
    </location>
</feature>
<dbReference type="EMBL" id="BTGC01000003">
    <property type="protein sequence ID" value="GMM50223.1"/>
    <property type="molecule type" value="Genomic_DNA"/>
</dbReference>
<dbReference type="InterPro" id="IPR001214">
    <property type="entry name" value="SET_dom"/>
</dbReference>